<feature type="region of interest" description="Disordered" evidence="1">
    <location>
        <begin position="1"/>
        <end position="51"/>
    </location>
</feature>
<dbReference type="EMBL" id="GG704914">
    <property type="protein sequence ID" value="EAS33406.2"/>
    <property type="molecule type" value="Genomic_DNA"/>
</dbReference>
<dbReference type="AlphaFoldDB" id="A0A0E1RYU4"/>
<dbReference type="RefSeq" id="XP_001244989.2">
    <property type="nucleotide sequence ID" value="XM_001244988.2"/>
</dbReference>
<organism evidence="2 3">
    <name type="scientific">Coccidioides immitis (strain RS)</name>
    <name type="common">Valley fever fungus</name>
    <dbReference type="NCBI Taxonomy" id="246410"/>
    <lineage>
        <taxon>Eukaryota</taxon>
        <taxon>Fungi</taxon>
        <taxon>Dikarya</taxon>
        <taxon>Ascomycota</taxon>
        <taxon>Pezizomycotina</taxon>
        <taxon>Eurotiomycetes</taxon>
        <taxon>Eurotiomycetidae</taxon>
        <taxon>Onygenales</taxon>
        <taxon>Onygenaceae</taxon>
        <taxon>Coccidioides</taxon>
    </lineage>
</organism>
<evidence type="ECO:0000256" key="1">
    <source>
        <dbReference type="SAM" id="MobiDB-lite"/>
    </source>
</evidence>
<dbReference type="VEuPathDB" id="FungiDB:CIMG_04430"/>
<feature type="compositionally biased region" description="Low complexity" evidence="1">
    <location>
        <begin position="82"/>
        <end position="97"/>
    </location>
</feature>
<dbReference type="KEGG" id="cim:CIMG_04430"/>
<reference evidence="3" key="2">
    <citation type="journal article" date="2010" name="Genome Res.">
        <title>Population genomic sequencing of Coccidioides fungi reveals recent hybridization and transposon control.</title>
        <authorList>
            <person name="Neafsey D.E."/>
            <person name="Barker B.M."/>
            <person name="Sharpton T.J."/>
            <person name="Stajich J.E."/>
            <person name="Park D.J."/>
            <person name="Whiston E."/>
            <person name="Hung C.-Y."/>
            <person name="McMahan C."/>
            <person name="White J."/>
            <person name="Sykes S."/>
            <person name="Heiman D."/>
            <person name="Young S."/>
            <person name="Zeng Q."/>
            <person name="Abouelleil A."/>
            <person name="Aftuck L."/>
            <person name="Bessette D."/>
            <person name="Brown A."/>
            <person name="FitzGerald M."/>
            <person name="Lui A."/>
            <person name="Macdonald J.P."/>
            <person name="Priest M."/>
            <person name="Orbach M.J."/>
            <person name="Galgiani J.N."/>
            <person name="Kirkland T.N."/>
            <person name="Cole G.T."/>
            <person name="Birren B.W."/>
            <person name="Henn M.R."/>
            <person name="Taylor J.W."/>
            <person name="Rounsley S.D."/>
        </authorList>
    </citation>
    <scope>GENOME REANNOTATION</scope>
    <source>
        <strain evidence="3">RS</strain>
    </source>
</reference>
<dbReference type="Proteomes" id="UP000001261">
    <property type="component" value="Unassembled WGS sequence"/>
</dbReference>
<feature type="region of interest" description="Disordered" evidence="1">
    <location>
        <begin position="80"/>
        <end position="258"/>
    </location>
</feature>
<evidence type="ECO:0000313" key="3">
    <source>
        <dbReference type="Proteomes" id="UP000001261"/>
    </source>
</evidence>
<feature type="compositionally biased region" description="Basic and acidic residues" evidence="1">
    <location>
        <begin position="237"/>
        <end position="258"/>
    </location>
</feature>
<protein>
    <submittedName>
        <fullName evidence="2">Uncharacterized protein</fullName>
    </submittedName>
</protein>
<dbReference type="OrthoDB" id="5401654at2759"/>
<reference evidence="3" key="1">
    <citation type="journal article" date="2009" name="Genome Res.">
        <title>Comparative genomic analyses of the human fungal pathogens Coccidioides and their relatives.</title>
        <authorList>
            <person name="Sharpton T.J."/>
            <person name="Stajich J.E."/>
            <person name="Rounsley S.D."/>
            <person name="Gardner M.J."/>
            <person name="Wortman J.R."/>
            <person name="Jordar V.S."/>
            <person name="Maiti R."/>
            <person name="Kodira C.D."/>
            <person name="Neafsey D.E."/>
            <person name="Zeng Q."/>
            <person name="Hung C.-Y."/>
            <person name="McMahan C."/>
            <person name="Muszewska A."/>
            <person name="Grynberg M."/>
            <person name="Mandel M.A."/>
            <person name="Kellner E.M."/>
            <person name="Barker B.M."/>
            <person name="Galgiani J.N."/>
            <person name="Orbach M.J."/>
            <person name="Kirkland T.N."/>
            <person name="Cole G.T."/>
            <person name="Henn M.R."/>
            <person name="Birren B.W."/>
            <person name="Taylor J.W."/>
        </authorList>
    </citation>
    <scope>NUCLEOTIDE SEQUENCE [LARGE SCALE GENOMIC DNA]</scope>
    <source>
        <strain evidence="3">RS</strain>
    </source>
</reference>
<proteinExistence type="predicted"/>
<dbReference type="InParanoid" id="A0A0E1RYU4"/>
<keyword evidence="3" id="KW-1185">Reference proteome</keyword>
<dbReference type="GeneID" id="4565142"/>
<evidence type="ECO:0000313" key="2">
    <source>
        <dbReference type="EMBL" id="EAS33406.2"/>
    </source>
</evidence>
<accession>A0A0E1RYU4</accession>
<feature type="compositionally biased region" description="Polar residues" evidence="1">
    <location>
        <begin position="202"/>
        <end position="220"/>
    </location>
</feature>
<sequence length="304" mass="32939">MNPPERNAPPGDLESQHAMSGPTPIANSTDVKDGDDGRTPPNYPLRHPRPMTVADLHLEMEKEQEAVVNRLTRELSLLRQQTASVASTASSTSTNVNDLADHQQGPILYNPRSRNRSSSTLSSRSFAGATSLPIGSVSGITPSREGGPPSRQSLDYHRGNASREPSIASRAPSGHASPALSSSFQQHGEHFMPSSHPHSHSYRLSQTFLPAPGSSGQTQAPREGSRRGSLSATHAAARYEEVSTHRAELEATKRENEMLRRRVRELEATIREYRRSEAGGRTRISEATSTLTAGLRAASISNDQ</sequence>
<name>A0A0E1RYU4_COCIM</name>
<dbReference type="OMA" id="RYEETAY"/>
<dbReference type="PANTHER" id="PTHR39610:SF1">
    <property type="match status" value="1"/>
</dbReference>
<feature type="compositionally biased region" description="Low complexity" evidence="1">
    <location>
        <begin position="116"/>
        <end position="125"/>
    </location>
</feature>
<dbReference type="PANTHER" id="PTHR39610">
    <property type="entry name" value="BZIP DOMAIN-CONTAINING PROTEIN-RELATED"/>
    <property type="match status" value="1"/>
</dbReference>
<gene>
    <name evidence="2" type="ORF">CIMG_04430</name>
</gene>